<keyword evidence="3" id="KW-1185">Reference proteome</keyword>
<sequence>MFWWREKCGDTPLDEMCFYSEDPQKDGSETHFSSVLINNRYLYSGKIVDFAVLSDPILPPTLTPPEKIGLIMSDTKAKVSWIPPVNLPFQGSSHLKDFAFLSRLFTMYSLHSHIQTLSVSPGAEYTASVRVCWNTVCSPFVNAINTAFIPLKYPPIAFLKRSNEVTTALDVLGEAMQAEHIIEAFQPCCDVNLAFDNTTQILYNLDSNQGSVVFHRVSEPSEVYLFTSYLTVKFITVLSSRASLVLASSYQVLSYRLTAAVEHIIYSCSSTLEDCAEIIGLSSDDSTGEIHFLAQFPNGTVALYELNQEDRTPRLLSTSTDLPNIRQLLVTNEKVIFVTNRGRVGQCDKKLGSLNVNYAVVDVNTVIAVRPVTTSNRVEIQPESITMGDPKRDEISWIVEPRKEPGAVLYKISLYKDKLFVGDAHTAITTLTKLTLPPELLQSWSSAQRFDANIAGKCTIH</sequence>
<evidence type="ECO:0000259" key="1">
    <source>
        <dbReference type="Pfam" id="PF25494"/>
    </source>
</evidence>
<proteinExistence type="predicted"/>
<dbReference type="EMBL" id="JOJR01001286">
    <property type="protein sequence ID" value="RCN31503.1"/>
    <property type="molecule type" value="Genomic_DNA"/>
</dbReference>
<accession>A0A368FH67</accession>
<reference evidence="2 3" key="1">
    <citation type="submission" date="2014-10" db="EMBL/GenBank/DDBJ databases">
        <title>Draft genome of the hookworm Ancylostoma caninum.</title>
        <authorList>
            <person name="Mitreva M."/>
        </authorList>
    </citation>
    <scope>NUCLEOTIDE SEQUENCE [LARGE SCALE GENOMIC DNA]</scope>
    <source>
        <strain evidence="2 3">Baltimore</strain>
    </source>
</reference>
<dbReference type="Proteomes" id="UP000252519">
    <property type="component" value="Unassembled WGS sequence"/>
</dbReference>
<comment type="caution">
    <text evidence="2">The sequence shown here is derived from an EMBL/GenBank/DDBJ whole genome shotgun (WGS) entry which is preliminary data.</text>
</comment>
<evidence type="ECO:0000313" key="3">
    <source>
        <dbReference type="Proteomes" id="UP000252519"/>
    </source>
</evidence>
<protein>
    <recommendedName>
        <fullName evidence="1">Rol-3 five-bladed beta-propeller domain-containing protein</fullName>
    </recommendedName>
</protein>
<dbReference type="Pfam" id="PF25494">
    <property type="entry name" value="Beta-prop_Rol-3"/>
    <property type="match status" value="1"/>
</dbReference>
<evidence type="ECO:0000313" key="2">
    <source>
        <dbReference type="EMBL" id="RCN31503.1"/>
    </source>
</evidence>
<dbReference type="InterPro" id="IPR057329">
    <property type="entry name" value="Beta-prop_Rol-3"/>
</dbReference>
<feature type="domain" description="Rol-3 five-bladed beta-propeller" evidence="1">
    <location>
        <begin position="154"/>
        <end position="369"/>
    </location>
</feature>
<gene>
    <name evidence="2" type="ORF">ANCCAN_22707</name>
</gene>
<organism evidence="2 3">
    <name type="scientific">Ancylostoma caninum</name>
    <name type="common">Dog hookworm</name>
    <dbReference type="NCBI Taxonomy" id="29170"/>
    <lineage>
        <taxon>Eukaryota</taxon>
        <taxon>Metazoa</taxon>
        <taxon>Ecdysozoa</taxon>
        <taxon>Nematoda</taxon>
        <taxon>Chromadorea</taxon>
        <taxon>Rhabditida</taxon>
        <taxon>Rhabditina</taxon>
        <taxon>Rhabditomorpha</taxon>
        <taxon>Strongyloidea</taxon>
        <taxon>Ancylostomatidae</taxon>
        <taxon>Ancylostomatinae</taxon>
        <taxon>Ancylostoma</taxon>
    </lineage>
</organism>
<dbReference type="AlphaFoldDB" id="A0A368FH67"/>
<dbReference type="STRING" id="29170.A0A368FH67"/>
<name>A0A368FH67_ANCCA</name>
<dbReference type="OrthoDB" id="65481at2759"/>